<dbReference type="KEGG" id="trr:M419DRAFT_121556"/>
<dbReference type="Proteomes" id="UP000024376">
    <property type="component" value="Unassembled WGS sequence"/>
</dbReference>
<dbReference type="EMBL" id="KI911139">
    <property type="protein sequence ID" value="ETS06501.1"/>
    <property type="molecule type" value="Genomic_DNA"/>
</dbReference>
<evidence type="ECO:0000313" key="1">
    <source>
        <dbReference type="EMBL" id="ETS06501.1"/>
    </source>
</evidence>
<gene>
    <name evidence="1" type="ORF">M419DRAFT_121556</name>
</gene>
<name>A0A024SN13_HYPJR</name>
<dbReference type="HOGENOM" id="CLU_1611994_0_0_1"/>
<reference evidence="2" key="1">
    <citation type="journal article" date="2013" name="Ind. Biotechnol.">
        <title>Comparative genomics analysis of Trichoderma reesei strains.</title>
        <authorList>
            <person name="Koike H."/>
            <person name="Aerts A."/>
            <person name="LaButti K."/>
            <person name="Grigoriev I.V."/>
            <person name="Baker S.E."/>
        </authorList>
    </citation>
    <scope>NUCLEOTIDE SEQUENCE [LARGE SCALE GENOMIC DNA]</scope>
    <source>
        <strain evidence="2">ATCC 56765 / BCRC 32924 / NRRL 11460 / Rut C-30</strain>
    </source>
</reference>
<organism evidence="1 2">
    <name type="scientific">Hypocrea jecorina (strain ATCC 56765 / BCRC 32924 / NRRL 11460 / Rut C-30)</name>
    <name type="common">Trichoderma reesei</name>
    <dbReference type="NCBI Taxonomy" id="1344414"/>
    <lineage>
        <taxon>Eukaryota</taxon>
        <taxon>Fungi</taxon>
        <taxon>Dikarya</taxon>
        <taxon>Ascomycota</taxon>
        <taxon>Pezizomycotina</taxon>
        <taxon>Sordariomycetes</taxon>
        <taxon>Hypocreomycetidae</taxon>
        <taxon>Hypocreales</taxon>
        <taxon>Hypocreaceae</taxon>
        <taxon>Trichoderma</taxon>
    </lineage>
</organism>
<accession>A0A024SN13</accession>
<evidence type="ECO:0000313" key="2">
    <source>
        <dbReference type="Proteomes" id="UP000024376"/>
    </source>
</evidence>
<protein>
    <submittedName>
        <fullName evidence="1">Uncharacterized protein</fullName>
    </submittedName>
</protein>
<proteinExistence type="predicted"/>
<sequence length="165" mass="18739">MTTQATLFRPNRSSECWAGLPRSSRKSTLLHETDEAFPTSFCFTCCSSAVMHLRAVTDMTGIDYAGNPEKKTKTGWMQDMMRECLSDEIGSPDFHCDNSLSYYFTFFQFHFSFLSRLSSFLLFDISLYVASWTGFMSALLFDEVPWMDASILKTNKEGAKIDDGS</sequence>
<dbReference type="AlphaFoldDB" id="A0A024SN13"/>